<dbReference type="AlphaFoldDB" id="A0AAT9GYR8"/>
<evidence type="ECO:0000313" key="1">
    <source>
        <dbReference type="EMBL" id="BFM42399.1"/>
    </source>
</evidence>
<name>A0AAT9GYR8_9FLAO</name>
<sequence length="73" mass="7614">MADVLIKNEAGTGPLATGRTNDPINANILHVTNIDPVVRIVLGNDYMVGLDDGSNMVGRTCTALAGNNATFTK</sequence>
<organism evidence="1">
    <name type="scientific">Flavobacterium sp. CFS9</name>
    <dbReference type="NCBI Taxonomy" id="3143118"/>
    <lineage>
        <taxon>Bacteria</taxon>
        <taxon>Pseudomonadati</taxon>
        <taxon>Bacteroidota</taxon>
        <taxon>Flavobacteriia</taxon>
        <taxon>Flavobacteriales</taxon>
        <taxon>Flavobacteriaceae</taxon>
        <taxon>Flavobacterium</taxon>
    </lineage>
</organism>
<gene>
    <name evidence="1" type="ORF">CFS9_10400</name>
</gene>
<dbReference type="RefSeq" id="WP_369617561.1">
    <property type="nucleotide sequence ID" value="NZ_AP031573.1"/>
</dbReference>
<dbReference type="EMBL" id="AP031573">
    <property type="protein sequence ID" value="BFM42399.1"/>
    <property type="molecule type" value="Genomic_DNA"/>
</dbReference>
<proteinExistence type="predicted"/>
<reference evidence="1" key="1">
    <citation type="submission" date="2024-05" db="EMBL/GenBank/DDBJ databases">
        <title>Whole-Genome Sequence of CFS9, a Potential Fish Probiotic Isolated from the Body Surface of Silurus asotus.</title>
        <authorList>
            <person name="Kojima M."/>
            <person name="Tobioka K."/>
            <person name="Yokota K."/>
            <person name="Nakatani H."/>
            <person name="Hori K."/>
            <person name="Tamaru Y."/>
            <person name="Okazaki F."/>
        </authorList>
    </citation>
    <scope>NUCLEOTIDE SEQUENCE</scope>
    <source>
        <strain evidence="1">CFS9</strain>
    </source>
</reference>
<protein>
    <recommendedName>
        <fullName evidence="2">Pectate lyase</fullName>
    </recommendedName>
</protein>
<accession>A0AAT9GYR8</accession>
<evidence type="ECO:0008006" key="2">
    <source>
        <dbReference type="Google" id="ProtNLM"/>
    </source>
</evidence>